<keyword evidence="1" id="KW-0479">Metal-binding</keyword>
<keyword evidence="3" id="KW-0862">Zinc</keyword>
<feature type="domain" description="THAP-type" evidence="7">
    <location>
        <begin position="1"/>
        <end position="87"/>
    </location>
</feature>
<name>A0AA88Y989_PINIB</name>
<comment type="caution">
    <text evidence="8">The sequence shown here is derived from an EMBL/GenBank/DDBJ whole genome shotgun (WGS) entry which is preliminary data.</text>
</comment>
<dbReference type="SMART" id="SM00980">
    <property type="entry name" value="THAP"/>
    <property type="match status" value="1"/>
</dbReference>
<dbReference type="GO" id="GO:0003677">
    <property type="term" value="F:DNA binding"/>
    <property type="evidence" value="ECO:0007669"/>
    <property type="project" value="UniProtKB-UniRule"/>
</dbReference>
<evidence type="ECO:0000313" key="8">
    <source>
        <dbReference type="EMBL" id="KAK3100232.1"/>
    </source>
</evidence>
<dbReference type="PROSITE" id="PS50950">
    <property type="entry name" value="ZF_THAP"/>
    <property type="match status" value="1"/>
</dbReference>
<evidence type="ECO:0000256" key="3">
    <source>
        <dbReference type="ARBA" id="ARBA00022833"/>
    </source>
</evidence>
<dbReference type="SUPFAM" id="SSF57716">
    <property type="entry name" value="Glucocorticoid receptor-like (DNA-binding domain)"/>
    <property type="match status" value="1"/>
</dbReference>
<dbReference type="Pfam" id="PF05485">
    <property type="entry name" value="THAP"/>
    <property type="match status" value="1"/>
</dbReference>
<dbReference type="PANTHER" id="PTHR31751:SF42">
    <property type="entry name" value="PROTEIN CBG10204"/>
    <property type="match status" value="1"/>
</dbReference>
<dbReference type="AlphaFoldDB" id="A0AA88Y989"/>
<gene>
    <name evidence="8" type="ORF">FSP39_016728</name>
</gene>
<sequence length="507" mass="57761">MVRCSALNCTVRTGQGVSFFRYPKDPSRRKVWIHNVKRKDFQPSKIAGLCERHFVDDDFKISRSFAESIGYELKELQLKESAVPTVFDYGTPAEDTQKRKHRRSSNATEKRRKLEEKKMRTFGTQTEVTAITEDTHLDESFSSFNDSFSDPNWLPEEDVSCDAQSYSDDITPAKERKFIVFESQLDLLFQRHCSYCGDLLQVVEKNVQGSGLFVTCQCTCGSKFQWESQPSSGTMPLGNLLLALLFSGSSPSHALNMLKHMSVASISDRTFFLMQKMYLVPTIESVFKTQQVDLIQDILIRNRPVRIGGDGRCCSPGHTAKFGSYTVMDLSSDKILDIQLVQSNEVANSHNMEIEGLLRSLTYLEEEGVEISHLVTDRHSQIKKYMREKRPDITHWFDVWHVAKGIYKKLVAAGKKKGCESVGEWARSVSNHLYWCASSSQGDGELVKEKWLSLLNHVTNVHEGHGDLYPRCEHDPTEDRLWLQRGRFVFESNAKVSPMNLNIGANE</sequence>
<dbReference type="Gene3D" id="6.20.210.20">
    <property type="entry name" value="THAP domain"/>
    <property type="match status" value="1"/>
</dbReference>
<keyword evidence="4 5" id="KW-0238">DNA-binding</keyword>
<evidence type="ECO:0000256" key="6">
    <source>
        <dbReference type="SAM" id="MobiDB-lite"/>
    </source>
</evidence>
<reference evidence="8" key="1">
    <citation type="submission" date="2019-08" db="EMBL/GenBank/DDBJ databases">
        <title>The improved chromosome-level genome for the pearl oyster Pinctada fucata martensii using PacBio sequencing and Hi-C.</title>
        <authorList>
            <person name="Zheng Z."/>
        </authorList>
    </citation>
    <scope>NUCLEOTIDE SEQUENCE</scope>
    <source>
        <strain evidence="8">ZZ-2019</strain>
        <tissue evidence="8">Adductor muscle</tissue>
    </source>
</reference>
<evidence type="ECO:0000313" key="9">
    <source>
        <dbReference type="Proteomes" id="UP001186944"/>
    </source>
</evidence>
<protein>
    <recommendedName>
        <fullName evidence="7">THAP-type domain-containing protein</fullName>
    </recommendedName>
</protein>
<dbReference type="EMBL" id="VSWD01000006">
    <property type="protein sequence ID" value="KAK3100232.1"/>
    <property type="molecule type" value="Genomic_DNA"/>
</dbReference>
<accession>A0AA88Y989</accession>
<evidence type="ECO:0000256" key="1">
    <source>
        <dbReference type="ARBA" id="ARBA00022723"/>
    </source>
</evidence>
<dbReference type="GO" id="GO:0008270">
    <property type="term" value="F:zinc ion binding"/>
    <property type="evidence" value="ECO:0007669"/>
    <property type="project" value="UniProtKB-KW"/>
</dbReference>
<dbReference type="InterPro" id="IPR006612">
    <property type="entry name" value="THAP_Znf"/>
</dbReference>
<evidence type="ECO:0000256" key="4">
    <source>
        <dbReference type="ARBA" id="ARBA00023125"/>
    </source>
</evidence>
<keyword evidence="2 5" id="KW-0863">Zinc-finger</keyword>
<dbReference type="InterPro" id="IPR038441">
    <property type="entry name" value="THAP_Znf_sf"/>
</dbReference>
<evidence type="ECO:0000259" key="7">
    <source>
        <dbReference type="PROSITE" id="PS50950"/>
    </source>
</evidence>
<keyword evidence="9" id="KW-1185">Reference proteome</keyword>
<dbReference type="PANTHER" id="PTHR31751">
    <property type="entry name" value="SI:CH211-108C17.2-RELATED-RELATED"/>
    <property type="match status" value="1"/>
</dbReference>
<dbReference type="Proteomes" id="UP001186944">
    <property type="component" value="Unassembled WGS sequence"/>
</dbReference>
<evidence type="ECO:0000256" key="2">
    <source>
        <dbReference type="ARBA" id="ARBA00022771"/>
    </source>
</evidence>
<dbReference type="SMART" id="SM00692">
    <property type="entry name" value="DM3"/>
    <property type="match status" value="1"/>
</dbReference>
<evidence type="ECO:0000256" key="5">
    <source>
        <dbReference type="PROSITE-ProRule" id="PRU00309"/>
    </source>
</evidence>
<proteinExistence type="predicted"/>
<feature type="region of interest" description="Disordered" evidence="6">
    <location>
        <begin position="89"/>
        <end position="116"/>
    </location>
</feature>
<organism evidence="8 9">
    <name type="scientific">Pinctada imbricata</name>
    <name type="common">Atlantic pearl-oyster</name>
    <name type="synonym">Pinctada martensii</name>
    <dbReference type="NCBI Taxonomy" id="66713"/>
    <lineage>
        <taxon>Eukaryota</taxon>
        <taxon>Metazoa</taxon>
        <taxon>Spiralia</taxon>
        <taxon>Lophotrochozoa</taxon>
        <taxon>Mollusca</taxon>
        <taxon>Bivalvia</taxon>
        <taxon>Autobranchia</taxon>
        <taxon>Pteriomorphia</taxon>
        <taxon>Pterioida</taxon>
        <taxon>Pterioidea</taxon>
        <taxon>Pteriidae</taxon>
        <taxon>Pinctada</taxon>
    </lineage>
</organism>